<feature type="compositionally biased region" description="Low complexity" evidence="1">
    <location>
        <begin position="52"/>
        <end position="64"/>
    </location>
</feature>
<evidence type="ECO:0000313" key="2">
    <source>
        <dbReference type="EMBL" id="GBP78109.1"/>
    </source>
</evidence>
<comment type="caution">
    <text evidence="2">The sequence shown here is derived from an EMBL/GenBank/DDBJ whole genome shotgun (WGS) entry which is preliminary data.</text>
</comment>
<accession>A0A4C1YTY8</accession>
<name>A0A4C1YTY8_EUMVA</name>
<proteinExistence type="predicted"/>
<sequence>MLRHRPALGQREELKFRDSLFHATSDLSDSEKLSEASKILYRTTGRTVTTVAAAVRTPAATKVRQQPRRQAPGIDSHHQRRSPPAQGRDGARARYGATSVGRDRPALSSMFAHSIPP</sequence>
<dbReference type="EMBL" id="BGZK01001357">
    <property type="protein sequence ID" value="GBP78109.1"/>
    <property type="molecule type" value="Genomic_DNA"/>
</dbReference>
<organism evidence="2 3">
    <name type="scientific">Eumeta variegata</name>
    <name type="common">Bagworm moth</name>
    <name type="synonym">Eumeta japonica</name>
    <dbReference type="NCBI Taxonomy" id="151549"/>
    <lineage>
        <taxon>Eukaryota</taxon>
        <taxon>Metazoa</taxon>
        <taxon>Ecdysozoa</taxon>
        <taxon>Arthropoda</taxon>
        <taxon>Hexapoda</taxon>
        <taxon>Insecta</taxon>
        <taxon>Pterygota</taxon>
        <taxon>Neoptera</taxon>
        <taxon>Endopterygota</taxon>
        <taxon>Lepidoptera</taxon>
        <taxon>Glossata</taxon>
        <taxon>Ditrysia</taxon>
        <taxon>Tineoidea</taxon>
        <taxon>Psychidae</taxon>
        <taxon>Oiketicinae</taxon>
        <taxon>Eumeta</taxon>
    </lineage>
</organism>
<dbReference type="AlphaFoldDB" id="A0A4C1YTY8"/>
<evidence type="ECO:0000313" key="3">
    <source>
        <dbReference type="Proteomes" id="UP000299102"/>
    </source>
</evidence>
<keyword evidence="3" id="KW-1185">Reference proteome</keyword>
<evidence type="ECO:0000256" key="1">
    <source>
        <dbReference type="SAM" id="MobiDB-lite"/>
    </source>
</evidence>
<reference evidence="2 3" key="1">
    <citation type="journal article" date="2019" name="Commun. Biol.">
        <title>The bagworm genome reveals a unique fibroin gene that provides high tensile strength.</title>
        <authorList>
            <person name="Kono N."/>
            <person name="Nakamura H."/>
            <person name="Ohtoshi R."/>
            <person name="Tomita M."/>
            <person name="Numata K."/>
            <person name="Arakawa K."/>
        </authorList>
    </citation>
    <scope>NUCLEOTIDE SEQUENCE [LARGE SCALE GENOMIC DNA]</scope>
</reference>
<protein>
    <submittedName>
        <fullName evidence="2">Uncharacterized protein</fullName>
    </submittedName>
</protein>
<gene>
    <name evidence="2" type="ORF">EVAR_53554_1</name>
</gene>
<dbReference type="Proteomes" id="UP000299102">
    <property type="component" value="Unassembled WGS sequence"/>
</dbReference>
<feature type="region of interest" description="Disordered" evidence="1">
    <location>
        <begin position="52"/>
        <end position="117"/>
    </location>
</feature>